<protein>
    <submittedName>
        <fullName evidence="2">GF20351</fullName>
    </submittedName>
</protein>
<accession>A0ABQ0KDM6</accession>
<organism evidence="2 3">
    <name type="scientific">Mycolicibacterium novocastrense</name>
    <name type="common">Mycobacterium novocastrense</name>
    <dbReference type="NCBI Taxonomy" id="59813"/>
    <lineage>
        <taxon>Bacteria</taxon>
        <taxon>Bacillati</taxon>
        <taxon>Actinomycetota</taxon>
        <taxon>Actinomycetes</taxon>
        <taxon>Mycobacteriales</taxon>
        <taxon>Mycobacteriaceae</taxon>
        <taxon>Mycolicibacterium</taxon>
    </lineage>
</organism>
<keyword evidence="1" id="KW-0812">Transmembrane</keyword>
<sequence>MPRAKRGSGHLIYSPKAKPRYRAKDRTPVKAALDAVLSHPQILLGILAGVLLTVIIHAIRRIRRLIATGIVLAIAGGGVTGLANMQNLLHWP</sequence>
<feature type="transmembrane region" description="Helical" evidence="1">
    <location>
        <begin position="42"/>
        <end position="59"/>
    </location>
</feature>
<dbReference type="EMBL" id="BCTA01000012">
    <property type="protein sequence ID" value="GAT07606.1"/>
    <property type="molecule type" value="Genomic_DNA"/>
</dbReference>
<keyword evidence="1" id="KW-1133">Transmembrane helix</keyword>
<comment type="caution">
    <text evidence="2">The sequence shown here is derived from an EMBL/GenBank/DDBJ whole genome shotgun (WGS) entry which is preliminary data.</text>
</comment>
<proteinExistence type="predicted"/>
<keyword evidence="1" id="KW-0472">Membrane</keyword>
<evidence type="ECO:0000313" key="2">
    <source>
        <dbReference type="EMBL" id="GAT07606.1"/>
    </source>
</evidence>
<gene>
    <name evidence="2" type="ORF">RMCN_0739</name>
</gene>
<keyword evidence="3" id="KW-1185">Reference proteome</keyword>
<feature type="transmembrane region" description="Helical" evidence="1">
    <location>
        <begin position="66"/>
        <end position="85"/>
    </location>
</feature>
<evidence type="ECO:0000256" key="1">
    <source>
        <dbReference type="SAM" id="Phobius"/>
    </source>
</evidence>
<dbReference type="Proteomes" id="UP000069773">
    <property type="component" value="Unassembled WGS sequence"/>
</dbReference>
<name>A0ABQ0KDM6_MYCNV</name>
<reference evidence="2 3" key="1">
    <citation type="journal article" date="2016" name="Genome Announc.">
        <title>Draft Genome Sequences of Five Rapidly Growing Mycobacterium Species, M. thermoresistibile, M. fortuitum subsp. acetamidolyticum, M. canariasense, M. brisbanense, and M. novocastrense.</title>
        <authorList>
            <person name="Katahira K."/>
            <person name="Ogura Y."/>
            <person name="Gotoh Y."/>
            <person name="Hayashi T."/>
        </authorList>
    </citation>
    <scope>NUCLEOTIDE SEQUENCE [LARGE SCALE GENOMIC DNA]</scope>
    <source>
        <strain evidence="2 3">JCM18114</strain>
    </source>
</reference>
<evidence type="ECO:0000313" key="3">
    <source>
        <dbReference type="Proteomes" id="UP000069773"/>
    </source>
</evidence>